<feature type="domain" description="HAT C-terminal dimerisation" evidence="2">
    <location>
        <begin position="597"/>
        <end position="679"/>
    </location>
</feature>
<reference evidence="4 5" key="1">
    <citation type="journal article" date="2017" name="Nat. Commun.">
        <title>Genome assembly with in vitro proximity ligation data and whole-genome triplication in lettuce.</title>
        <authorList>
            <person name="Reyes-Chin-Wo S."/>
            <person name="Wang Z."/>
            <person name="Yang X."/>
            <person name="Kozik A."/>
            <person name="Arikit S."/>
            <person name="Song C."/>
            <person name="Xia L."/>
            <person name="Froenicke L."/>
            <person name="Lavelle D.O."/>
            <person name="Truco M.J."/>
            <person name="Xia R."/>
            <person name="Zhu S."/>
            <person name="Xu C."/>
            <person name="Xu H."/>
            <person name="Xu X."/>
            <person name="Cox K."/>
            <person name="Korf I."/>
            <person name="Meyers B.C."/>
            <person name="Michelmore R.W."/>
        </authorList>
    </citation>
    <scope>NUCLEOTIDE SEQUENCE [LARGE SCALE GENOMIC DNA]</scope>
    <source>
        <strain evidence="5">cv. Salinas</strain>
        <tissue evidence="4">Seedlings</tissue>
    </source>
</reference>
<feature type="domain" description="hAT-like transposase RNase-H fold" evidence="3">
    <location>
        <begin position="443"/>
        <end position="547"/>
    </location>
</feature>
<evidence type="ECO:0000313" key="5">
    <source>
        <dbReference type="Proteomes" id="UP000235145"/>
    </source>
</evidence>
<gene>
    <name evidence="4" type="ORF">LSAT_V11C300113720</name>
</gene>
<proteinExistence type="predicted"/>
<accession>A0A9R1WBW4</accession>
<dbReference type="InterPro" id="IPR012337">
    <property type="entry name" value="RNaseH-like_sf"/>
</dbReference>
<evidence type="ECO:0000259" key="3">
    <source>
        <dbReference type="Pfam" id="PF14372"/>
    </source>
</evidence>
<dbReference type="EMBL" id="NBSK02000003">
    <property type="protein sequence ID" value="KAJ0219630.1"/>
    <property type="molecule type" value="Genomic_DNA"/>
</dbReference>
<protein>
    <recommendedName>
        <fullName evidence="6">BED-type domain-containing protein</fullName>
    </recommendedName>
</protein>
<evidence type="ECO:0008006" key="6">
    <source>
        <dbReference type="Google" id="ProtNLM"/>
    </source>
</evidence>
<evidence type="ECO:0000259" key="2">
    <source>
        <dbReference type="Pfam" id="PF05699"/>
    </source>
</evidence>
<dbReference type="SUPFAM" id="SSF53098">
    <property type="entry name" value="Ribonuclease H-like"/>
    <property type="match status" value="1"/>
</dbReference>
<keyword evidence="5" id="KW-1185">Reference proteome</keyword>
<dbReference type="GO" id="GO:0046983">
    <property type="term" value="F:protein dimerization activity"/>
    <property type="evidence" value="ECO:0007669"/>
    <property type="project" value="InterPro"/>
</dbReference>
<evidence type="ECO:0000313" key="4">
    <source>
        <dbReference type="EMBL" id="KAJ0219630.1"/>
    </source>
</evidence>
<dbReference type="Proteomes" id="UP000235145">
    <property type="component" value="Unassembled WGS sequence"/>
</dbReference>
<dbReference type="SUPFAM" id="SSF140996">
    <property type="entry name" value="Hermes dimerisation domain"/>
    <property type="match status" value="1"/>
</dbReference>
<dbReference type="Pfam" id="PF14372">
    <property type="entry name" value="hAT-like_RNase-H"/>
    <property type="match status" value="1"/>
</dbReference>
<dbReference type="AlphaFoldDB" id="A0A9R1WBW4"/>
<evidence type="ECO:0000256" key="1">
    <source>
        <dbReference type="ARBA" id="ARBA00023125"/>
    </source>
</evidence>
<sequence>MDKDNINIPSSEPVNIIDADDDMEEIDVDDDVHVEQNGGATDKNQGRGRKQSIVWKHFNKPDPVPPEGARTACIHYKKSYVYEPSQNGTSAMLNHLRKLCKFDPLKCQVDKKQTTINFVGKGTDGKLQCGRFTKELGKQALAKMIIIDELPFSFVEKEGFRYFCSVVRPELELPSRITIARDILSLYVDEKNKLKELLRKSSQSVCLTTDAWTSCQNINYMVLTVHYIDGEWNLQKRILNFEVISNHKGDTIGKMVESCLITWGIEKAFTITVDNASSNDTAISFLKKKIQNWGHAISDAQYLYMRCCAHVLNLIVCDGLKDYDPPIQVIRNVVRLAKFKECVKIEKLNVTGTVCLDVSTRWNSTYLMLESALKYRKAFNRLEEDAHYARFFNVGPSSLLNEVDAKKKYDVTRVGPPSDIDWDVAQAFMVFLKVFYEVTNRFSGSLYVTSSAYFHDMCSLHSHIDECIKSDDWRVSSMAMNMKAKYDKYWGNAEKMNPLLYVAVVLDPRYKLKYVNWSLEEMYLIGDIACDLKKKLKATLTRLYDFYLEKDPMHARSSSSNKNHNKRKVNENLSIQEKRMLKYKAHLEDEKTGEVSELERYLSDNQEPSYESFDLLDWWKTNGAKYKILGKIARDVLAVPVSTVASESAFSTGGRVLDSFRSSLSPKTVQALICTQNWIRGVFNKNAKVGYEDVLKEIEDLDEIENGKF</sequence>
<dbReference type="InterPro" id="IPR025525">
    <property type="entry name" value="hAT-like_transposase_RNase-H"/>
</dbReference>
<organism evidence="4 5">
    <name type="scientific">Lactuca sativa</name>
    <name type="common">Garden lettuce</name>
    <dbReference type="NCBI Taxonomy" id="4236"/>
    <lineage>
        <taxon>Eukaryota</taxon>
        <taxon>Viridiplantae</taxon>
        <taxon>Streptophyta</taxon>
        <taxon>Embryophyta</taxon>
        <taxon>Tracheophyta</taxon>
        <taxon>Spermatophyta</taxon>
        <taxon>Magnoliopsida</taxon>
        <taxon>eudicotyledons</taxon>
        <taxon>Gunneridae</taxon>
        <taxon>Pentapetalae</taxon>
        <taxon>asterids</taxon>
        <taxon>campanulids</taxon>
        <taxon>Asterales</taxon>
        <taxon>Asteraceae</taxon>
        <taxon>Cichorioideae</taxon>
        <taxon>Cichorieae</taxon>
        <taxon>Lactucinae</taxon>
        <taxon>Lactuca</taxon>
    </lineage>
</organism>
<name>A0A9R1WBW4_LACSA</name>
<dbReference type="PANTHER" id="PTHR46481:SF2">
    <property type="entry name" value="BED-TYPE DOMAIN-CONTAINING PROTEIN"/>
    <property type="match status" value="1"/>
</dbReference>
<dbReference type="InterPro" id="IPR008906">
    <property type="entry name" value="HATC_C_dom"/>
</dbReference>
<dbReference type="InterPro" id="IPR052035">
    <property type="entry name" value="ZnF_BED_domain_contain"/>
</dbReference>
<dbReference type="PANTHER" id="PTHR46481">
    <property type="entry name" value="ZINC FINGER BED DOMAIN-CONTAINING PROTEIN 4"/>
    <property type="match status" value="1"/>
</dbReference>
<keyword evidence="1" id="KW-0238">DNA-binding</keyword>
<dbReference type="Pfam" id="PF05699">
    <property type="entry name" value="Dimer_Tnp_hAT"/>
    <property type="match status" value="1"/>
</dbReference>
<dbReference type="SMART" id="SM00614">
    <property type="entry name" value="ZnF_BED"/>
    <property type="match status" value="1"/>
</dbReference>
<comment type="caution">
    <text evidence="4">The sequence shown here is derived from an EMBL/GenBank/DDBJ whole genome shotgun (WGS) entry which is preliminary data.</text>
</comment>
<dbReference type="GO" id="GO:0003677">
    <property type="term" value="F:DNA binding"/>
    <property type="evidence" value="ECO:0007669"/>
    <property type="project" value="UniProtKB-KW"/>
</dbReference>